<evidence type="ECO:0000313" key="1">
    <source>
        <dbReference type="EMBL" id="RHZ85889.1"/>
    </source>
</evidence>
<accession>A0A397JC20</accession>
<evidence type="ECO:0000313" key="2">
    <source>
        <dbReference type="Proteomes" id="UP000266861"/>
    </source>
</evidence>
<sequence length="402" mass="48623">MYYGKKFESSNYNYEWQPSKLCNRCGRKPEQHKFSANVDKKCDYPRYVENNTRRCGCKRTPIYEMALRQKDERDPDYRMNTHCCFCKKATRLVDLKPLKLGETWYERCYGCENKHQTPIYEMALRQKDERDPDYRMNTHCCFCKKATRLVDLKPLKLGETWYERCYGCENKHQIEVPEREELYEYRGTQLEKRERSYSYERNHEGESSKKIKTTPARNVYANESTYNYQEETTNIDWANDTEKQILKKAGLDNKGKGRAQDWKEAEQRKRTEYCTQQCQFLDHKKLKDGNIHLFDVNITMIHDKRNCPYGALEYDEAGIEYEICTCYRKQSKYCFGHDHKTNPYKCAPQVFWEIKSFAGERCKWEQCMNYDEYLHCEHLYCWKHEKYWFNGYSKCGDCKKEN</sequence>
<protein>
    <submittedName>
        <fullName evidence="1">Uncharacterized protein</fullName>
    </submittedName>
</protein>
<keyword evidence="2" id="KW-1185">Reference proteome</keyword>
<comment type="caution">
    <text evidence="1">The sequence shown here is derived from an EMBL/GenBank/DDBJ whole genome shotgun (WGS) entry which is preliminary data.</text>
</comment>
<gene>
    <name evidence="1" type="ORF">Glove_59g45</name>
</gene>
<dbReference type="Proteomes" id="UP000266861">
    <property type="component" value="Unassembled WGS sequence"/>
</dbReference>
<organism evidence="1 2">
    <name type="scientific">Diversispora epigaea</name>
    <dbReference type="NCBI Taxonomy" id="1348612"/>
    <lineage>
        <taxon>Eukaryota</taxon>
        <taxon>Fungi</taxon>
        <taxon>Fungi incertae sedis</taxon>
        <taxon>Mucoromycota</taxon>
        <taxon>Glomeromycotina</taxon>
        <taxon>Glomeromycetes</taxon>
        <taxon>Diversisporales</taxon>
        <taxon>Diversisporaceae</taxon>
        <taxon>Diversispora</taxon>
    </lineage>
</organism>
<dbReference type="EMBL" id="PQFF01000056">
    <property type="protein sequence ID" value="RHZ85889.1"/>
    <property type="molecule type" value="Genomic_DNA"/>
</dbReference>
<reference evidence="1 2" key="1">
    <citation type="submission" date="2018-08" db="EMBL/GenBank/DDBJ databases">
        <title>Genome and evolution of the arbuscular mycorrhizal fungus Diversispora epigaea (formerly Glomus versiforme) and its bacterial endosymbionts.</title>
        <authorList>
            <person name="Sun X."/>
            <person name="Fei Z."/>
            <person name="Harrison M."/>
        </authorList>
    </citation>
    <scope>NUCLEOTIDE SEQUENCE [LARGE SCALE GENOMIC DNA]</scope>
    <source>
        <strain evidence="1 2">IT104</strain>
    </source>
</reference>
<proteinExistence type="predicted"/>
<name>A0A397JC20_9GLOM</name>
<dbReference type="AlphaFoldDB" id="A0A397JC20"/>